<reference evidence="1" key="1">
    <citation type="submission" date="2014-09" db="EMBL/GenBank/DDBJ databases">
        <authorList>
            <person name="Magalhaes I.L.F."/>
            <person name="Oliveira U."/>
            <person name="Santos F.R."/>
            <person name="Vidigal T.H.D.A."/>
            <person name="Brescovit A.D."/>
            <person name="Santos A.J."/>
        </authorList>
    </citation>
    <scope>NUCLEOTIDE SEQUENCE</scope>
    <source>
        <tissue evidence="1">Shoot tissue taken approximately 20 cm above the soil surface</tissue>
    </source>
</reference>
<name>A0A0A8YGP3_ARUDO</name>
<accession>A0A0A8YGP3</accession>
<evidence type="ECO:0000313" key="1">
    <source>
        <dbReference type="EMBL" id="JAD25001.1"/>
    </source>
</evidence>
<sequence length="62" mass="6990">MSKPVASRALRSCYFHLLAPCCQDSPSQNHCHQLTVITNTANIFLMDQHSGHESSHQTQRPQ</sequence>
<organism evidence="1">
    <name type="scientific">Arundo donax</name>
    <name type="common">Giant reed</name>
    <name type="synonym">Donax arundinaceus</name>
    <dbReference type="NCBI Taxonomy" id="35708"/>
    <lineage>
        <taxon>Eukaryota</taxon>
        <taxon>Viridiplantae</taxon>
        <taxon>Streptophyta</taxon>
        <taxon>Embryophyta</taxon>
        <taxon>Tracheophyta</taxon>
        <taxon>Spermatophyta</taxon>
        <taxon>Magnoliopsida</taxon>
        <taxon>Liliopsida</taxon>
        <taxon>Poales</taxon>
        <taxon>Poaceae</taxon>
        <taxon>PACMAD clade</taxon>
        <taxon>Arundinoideae</taxon>
        <taxon>Arundineae</taxon>
        <taxon>Arundo</taxon>
    </lineage>
</organism>
<dbReference type="EMBL" id="GBRH01272894">
    <property type="protein sequence ID" value="JAD25001.1"/>
    <property type="molecule type" value="Transcribed_RNA"/>
</dbReference>
<dbReference type="AlphaFoldDB" id="A0A0A8YGP3"/>
<proteinExistence type="predicted"/>
<protein>
    <submittedName>
        <fullName evidence="1">Uncharacterized protein</fullName>
    </submittedName>
</protein>
<reference evidence="1" key="2">
    <citation type="journal article" date="2015" name="Data Brief">
        <title>Shoot transcriptome of the giant reed, Arundo donax.</title>
        <authorList>
            <person name="Barrero R.A."/>
            <person name="Guerrero F.D."/>
            <person name="Moolhuijzen P."/>
            <person name="Goolsby J.A."/>
            <person name="Tidwell J."/>
            <person name="Bellgard S.E."/>
            <person name="Bellgard M.I."/>
        </authorList>
    </citation>
    <scope>NUCLEOTIDE SEQUENCE</scope>
    <source>
        <tissue evidence="1">Shoot tissue taken approximately 20 cm above the soil surface</tissue>
    </source>
</reference>